<dbReference type="RefSeq" id="WP_125416764.1">
    <property type="nucleotide sequence ID" value="NZ_RJPH01000012.1"/>
</dbReference>
<reference evidence="1 2" key="1">
    <citation type="submission" date="2018-11" db="EMBL/GenBank/DDBJ databases">
        <title>Species Designations Belie Phenotypic and Genotypic Heterogeneity in Oral Streptococci.</title>
        <authorList>
            <person name="Velsko I."/>
        </authorList>
    </citation>
    <scope>NUCLEOTIDE SEQUENCE [LARGE SCALE GENOMIC DNA]</scope>
    <source>
        <strain evidence="1 2">BCA2</strain>
    </source>
</reference>
<comment type="caution">
    <text evidence="1">The sequence shown here is derived from an EMBL/GenBank/DDBJ whole genome shotgun (WGS) entry which is preliminary data.</text>
</comment>
<protein>
    <submittedName>
        <fullName evidence="1">Uncharacterized protein</fullName>
    </submittedName>
</protein>
<dbReference type="Proteomes" id="UP000278274">
    <property type="component" value="Unassembled WGS sequence"/>
</dbReference>
<dbReference type="EMBL" id="RJPH01000012">
    <property type="protein sequence ID" value="RSJ66944.1"/>
    <property type="molecule type" value="Genomic_DNA"/>
</dbReference>
<accession>A0A3R9JZK0</accession>
<proteinExistence type="predicted"/>
<name>A0A3R9JZK0_STROR</name>
<sequence length="140" mass="16767">MNILKLQEQIDSTKYWDSYALDFRASFFGDECKLYIEIENGKSDQYCWEIVFYRCFKVDYETDAGWTCWESKSGTRNFNMKDIPFENLMSHTVHDIRLIEEKNDMIQATIILSSMLIKIVCQEIQVSKVLVREQNFFWEP</sequence>
<gene>
    <name evidence="1" type="ORF">D8805_08090</name>
</gene>
<evidence type="ECO:0000313" key="2">
    <source>
        <dbReference type="Proteomes" id="UP000278274"/>
    </source>
</evidence>
<evidence type="ECO:0000313" key="1">
    <source>
        <dbReference type="EMBL" id="RSJ66944.1"/>
    </source>
</evidence>
<organism evidence="1 2">
    <name type="scientific">Streptococcus oralis subsp. dentisani</name>
    <dbReference type="NCBI Taxonomy" id="1458253"/>
    <lineage>
        <taxon>Bacteria</taxon>
        <taxon>Bacillati</taxon>
        <taxon>Bacillota</taxon>
        <taxon>Bacilli</taxon>
        <taxon>Lactobacillales</taxon>
        <taxon>Streptococcaceae</taxon>
        <taxon>Streptococcus</taxon>
    </lineage>
</organism>
<dbReference type="AlphaFoldDB" id="A0A3R9JZK0"/>